<keyword evidence="3 6" id="KW-0963">Cytoplasm</keyword>
<name>A0A246JF27_9BURK</name>
<dbReference type="EMBL" id="NIOF01000003">
    <property type="protein sequence ID" value="OWQ91284.1"/>
    <property type="molecule type" value="Genomic_DNA"/>
</dbReference>
<evidence type="ECO:0000256" key="5">
    <source>
        <dbReference type="ARBA" id="ARBA00023186"/>
    </source>
</evidence>
<organism evidence="7 8">
    <name type="scientific">Roseateles aquatilis</name>
    <dbReference type="NCBI Taxonomy" id="431061"/>
    <lineage>
        <taxon>Bacteria</taxon>
        <taxon>Pseudomonadati</taxon>
        <taxon>Pseudomonadota</taxon>
        <taxon>Betaproteobacteria</taxon>
        <taxon>Burkholderiales</taxon>
        <taxon>Sphaerotilaceae</taxon>
        <taxon>Roseateles</taxon>
    </lineage>
</organism>
<accession>A0A246JF27</accession>
<comment type="similarity">
    <text evidence="2 6">Belongs to the FliS family.</text>
</comment>
<comment type="subcellular location">
    <subcellularLocation>
        <location evidence="1 6">Cytoplasm</location>
        <location evidence="1 6">Cytosol</location>
    </subcellularLocation>
</comment>
<keyword evidence="7" id="KW-0282">Flagellum</keyword>
<evidence type="ECO:0000256" key="3">
    <source>
        <dbReference type="ARBA" id="ARBA00022490"/>
    </source>
</evidence>
<gene>
    <name evidence="7" type="primary">fliS</name>
    <name evidence="7" type="ORF">CDN99_08895</name>
</gene>
<evidence type="ECO:0000256" key="1">
    <source>
        <dbReference type="ARBA" id="ARBA00004514"/>
    </source>
</evidence>
<keyword evidence="5" id="KW-0143">Chaperone</keyword>
<keyword evidence="7" id="KW-0966">Cell projection</keyword>
<keyword evidence="4 6" id="KW-1005">Bacterial flagellum biogenesis</keyword>
<dbReference type="PANTHER" id="PTHR34773">
    <property type="entry name" value="FLAGELLAR SECRETION CHAPERONE FLIS"/>
    <property type="match status" value="1"/>
</dbReference>
<dbReference type="AlphaFoldDB" id="A0A246JF27"/>
<keyword evidence="7" id="KW-0969">Cilium</keyword>
<sequence>MYGNTSPFASHGQRASTMYNRVGVETDVLQASPHRLVTLLLDGAFDAMTQGIGAIRAGNTEIKNRSLSRAVRILDEGLKAALDLEAGALANDLNDLYAYMCMRLTYANLHADAAAVEECTRLLQPIREAWAGIAPAITEQRAAA</sequence>
<dbReference type="Pfam" id="PF02561">
    <property type="entry name" value="FliS"/>
    <property type="match status" value="1"/>
</dbReference>
<dbReference type="GO" id="GO:0044780">
    <property type="term" value="P:bacterial-type flagellum assembly"/>
    <property type="evidence" value="ECO:0007669"/>
    <property type="project" value="InterPro"/>
</dbReference>
<reference evidence="7 8" key="1">
    <citation type="journal article" date="2008" name="Int. J. Syst. Evol. Microbiol.">
        <title>Description of Roseateles aquatilis sp. nov. and Roseateles terrae sp. nov., in the class Betaproteobacteria, and emended description of the genus Roseateles.</title>
        <authorList>
            <person name="Gomila M."/>
            <person name="Bowien B."/>
            <person name="Falsen E."/>
            <person name="Moore E.R."/>
            <person name="Lalucat J."/>
        </authorList>
    </citation>
    <scope>NUCLEOTIDE SEQUENCE [LARGE SCALE GENOMIC DNA]</scope>
    <source>
        <strain evidence="7 8">CCUG 48205</strain>
    </source>
</reference>
<evidence type="ECO:0000256" key="4">
    <source>
        <dbReference type="ARBA" id="ARBA00022795"/>
    </source>
</evidence>
<dbReference type="GO" id="GO:0071973">
    <property type="term" value="P:bacterial-type flagellum-dependent cell motility"/>
    <property type="evidence" value="ECO:0007669"/>
    <property type="project" value="TreeGrafter"/>
</dbReference>
<keyword evidence="8" id="KW-1185">Reference proteome</keyword>
<dbReference type="GO" id="GO:0005829">
    <property type="term" value="C:cytosol"/>
    <property type="evidence" value="ECO:0007669"/>
    <property type="project" value="UniProtKB-SubCell"/>
</dbReference>
<dbReference type="InterPro" id="IPR036584">
    <property type="entry name" value="FliS_sf"/>
</dbReference>
<dbReference type="NCBIfam" id="TIGR00208">
    <property type="entry name" value="fliS"/>
    <property type="match status" value="1"/>
</dbReference>
<dbReference type="SUPFAM" id="SSF101116">
    <property type="entry name" value="Flagellar export chaperone FliS"/>
    <property type="match status" value="1"/>
</dbReference>
<evidence type="ECO:0000313" key="7">
    <source>
        <dbReference type="EMBL" id="OWQ91284.1"/>
    </source>
</evidence>
<evidence type="ECO:0000313" key="8">
    <source>
        <dbReference type="Proteomes" id="UP000197468"/>
    </source>
</evidence>
<dbReference type="PIRSF" id="PIRSF039090">
    <property type="entry name" value="Flis"/>
    <property type="match status" value="1"/>
</dbReference>
<dbReference type="InterPro" id="IPR003713">
    <property type="entry name" value="FliS"/>
</dbReference>
<comment type="caution">
    <text evidence="7">The sequence shown here is derived from an EMBL/GenBank/DDBJ whole genome shotgun (WGS) entry which is preliminary data.</text>
</comment>
<dbReference type="CDD" id="cd16098">
    <property type="entry name" value="FliS"/>
    <property type="match status" value="1"/>
</dbReference>
<dbReference type="Proteomes" id="UP000197468">
    <property type="component" value="Unassembled WGS sequence"/>
</dbReference>
<evidence type="ECO:0000256" key="6">
    <source>
        <dbReference type="PIRNR" id="PIRNR039090"/>
    </source>
</evidence>
<protein>
    <recommendedName>
        <fullName evidence="6">Flagellar secretion chaperone FliS</fullName>
    </recommendedName>
</protein>
<dbReference type="PANTHER" id="PTHR34773:SF1">
    <property type="entry name" value="FLAGELLAR SECRETION CHAPERONE FLIS"/>
    <property type="match status" value="1"/>
</dbReference>
<dbReference type="OrthoDB" id="9792010at2"/>
<proteinExistence type="inferred from homology"/>
<evidence type="ECO:0000256" key="2">
    <source>
        <dbReference type="ARBA" id="ARBA00008787"/>
    </source>
</evidence>
<dbReference type="Gene3D" id="1.20.120.340">
    <property type="entry name" value="Flagellar protein FliS"/>
    <property type="match status" value="1"/>
</dbReference>
<dbReference type="RefSeq" id="WP_088384513.1">
    <property type="nucleotide sequence ID" value="NZ_NIOF01000003.1"/>
</dbReference>